<proteinExistence type="predicted"/>
<evidence type="ECO:0000313" key="1">
    <source>
        <dbReference type="EMBL" id="AZS18350.1"/>
    </source>
</evidence>
<dbReference type="InterPro" id="IPR049253">
    <property type="entry name" value="DUF6886"/>
</dbReference>
<dbReference type="EMBL" id="CP034346">
    <property type="protein sequence ID" value="AZS18350.1"/>
    <property type="molecule type" value="Genomic_DNA"/>
</dbReference>
<dbReference type="Proteomes" id="UP000270678">
    <property type="component" value="Chromosome"/>
</dbReference>
<keyword evidence="2" id="KW-1185">Reference proteome</keyword>
<dbReference type="AlphaFoldDB" id="A0A3S9V737"/>
<dbReference type="KEGG" id="plut:EI981_17300"/>
<gene>
    <name evidence="1" type="ORF">EI981_17300</name>
</gene>
<reference evidence="2" key="1">
    <citation type="submission" date="2018-12" db="EMBL/GenBank/DDBJ databases">
        <title>Complete genome sequence of Paenibacillus sp. MBLB1234.</title>
        <authorList>
            <person name="Nam Y.-D."/>
            <person name="Kang J."/>
            <person name="Chung W.-H."/>
            <person name="Park Y.S."/>
        </authorList>
    </citation>
    <scope>NUCLEOTIDE SEQUENCE [LARGE SCALE GENOMIC DNA]</scope>
    <source>
        <strain evidence="2">MBLB1234</strain>
    </source>
</reference>
<organism evidence="1 2">
    <name type="scientific">Paenibacillus lutimineralis</name>
    <dbReference type="NCBI Taxonomy" id="2707005"/>
    <lineage>
        <taxon>Bacteria</taxon>
        <taxon>Bacillati</taxon>
        <taxon>Bacillota</taxon>
        <taxon>Bacilli</taxon>
        <taxon>Bacillales</taxon>
        <taxon>Paenibacillaceae</taxon>
        <taxon>Paenibacillus</taxon>
    </lineage>
</organism>
<accession>A0A3S9V737</accession>
<sequence length="169" mass="19817">MLYHISEESNIEVFVPRKTEAWPDLPPVVWAIDEKHLINYLFPRECPRIIYSNSSRVSEADRARFFSQTAANTIIAVESGWLERMKQVRIYKYCFADNGFELMDDNAGYYVSRETVRPLHIEPIQDMLDRLLSYDIELRFTPVLHPLKDAILASTVTDFSMIRMRNARP</sequence>
<protein>
    <submittedName>
        <fullName evidence="1">Uncharacterized protein</fullName>
    </submittedName>
</protein>
<dbReference type="OrthoDB" id="156685at2"/>
<name>A0A3S9V737_9BACL</name>
<evidence type="ECO:0000313" key="2">
    <source>
        <dbReference type="Proteomes" id="UP000270678"/>
    </source>
</evidence>
<dbReference type="Pfam" id="PF21820">
    <property type="entry name" value="DUF6886"/>
    <property type="match status" value="1"/>
</dbReference>